<evidence type="ECO:0008006" key="4">
    <source>
        <dbReference type="Google" id="ProtNLM"/>
    </source>
</evidence>
<keyword evidence="1" id="KW-1133">Transmembrane helix</keyword>
<evidence type="ECO:0000313" key="3">
    <source>
        <dbReference type="Proteomes" id="UP000198406"/>
    </source>
</evidence>
<comment type="caution">
    <text evidence="2">The sequence shown here is derived from an EMBL/GenBank/DDBJ whole genome shotgun (WGS) entry which is preliminary data.</text>
</comment>
<evidence type="ECO:0000256" key="1">
    <source>
        <dbReference type="SAM" id="Phobius"/>
    </source>
</evidence>
<dbReference type="AlphaFoldDB" id="A0A1Z5KU85"/>
<feature type="transmembrane region" description="Helical" evidence="1">
    <location>
        <begin position="35"/>
        <end position="53"/>
    </location>
</feature>
<reference evidence="2 3" key="1">
    <citation type="journal article" date="2015" name="Plant Cell">
        <title>Oil accumulation by the oleaginous diatom Fistulifera solaris as revealed by the genome and transcriptome.</title>
        <authorList>
            <person name="Tanaka T."/>
            <person name="Maeda Y."/>
            <person name="Veluchamy A."/>
            <person name="Tanaka M."/>
            <person name="Abida H."/>
            <person name="Marechal E."/>
            <person name="Bowler C."/>
            <person name="Muto M."/>
            <person name="Sunaga Y."/>
            <person name="Tanaka M."/>
            <person name="Yoshino T."/>
            <person name="Taniguchi T."/>
            <person name="Fukuda Y."/>
            <person name="Nemoto M."/>
            <person name="Matsumoto M."/>
            <person name="Wong P.S."/>
            <person name="Aburatani S."/>
            <person name="Fujibuchi W."/>
        </authorList>
    </citation>
    <scope>NUCLEOTIDE SEQUENCE [LARGE SCALE GENOMIC DNA]</scope>
    <source>
        <strain evidence="2 3">JPCC DA0580</strain>
    </source>
</reference>
<dbReference type="InParanoid" id="A0A1Z5KU85"/>
<protein>
    <recommendedName>
        <fullName evidence="4">Sulfotransferase domain-containing protein</fullName>
    </recommendedName>
</protein>
<keyword evidence="1" id="KW-0812">Transmembrane</keyword>
<keyword evidence="1" id="KW-0472">Membrane</keyword>
<evidence type="ECO:0000313" key="2">
    <source>
        <dbReference type="EMBL" id="GAX29548.1"/>
    </source>
</evidence>
<dbReference type="OrthoDB" id="41177at2759"/>
<organism evidence="2 3">
    <name type="scientific">Fistulifera solaris</name>
    <name type="common">Oleaginous diatom</name>
    <dbReference type="NCBI Taxonomy" id="1519565"/>
    <lineage>
        <taxon>Eukaryota</taxon>
        <taxon>Sar</taxon>
        <taxon>Stramenopiles</taxon>
        <taxon>Ochrophyta</taxon>
        <taxon>Bacillariophyta</taxon>
        <taxon>Bacillariophyceae</taxon>
        <taxon>Bacillariophycidae</taxon>
        <taxon>Naviculales</taxon>
        <taxon>Naviculaceae</taxon>
        <taxon>Fistulifera</taxon>
    </lineage>
</organism>
<dbReference type="EMBL" id="BDSP01000291">
    <property type="protein sequence ID" value="GAX29548.1"/>
    <property type="molecule type" value="Genomic_DNA"/>
</dbReference>
<proteinExistence type="predicted"/>
<sequence>MNIDSGDCDDDSSPTEWGLFHFDEEPRRKRFRNKYVLLLFVSGILVIASVFRLERLPAFLLPQEASRPTSVSQVSSTSPPEYRYKDDIIRGDDIQKAVARDIARFRRECADKKWALEILHSSDGIFEMDGKTCRRLPTQSEVSRLYGTDPVVYGMETCEQFRMNVQQVRKEAADSERALPTVRVAGLFNTGTNAMAASLARNLQQNYPLGDEETLNFTKIDELLRVPWDKHVPPRFRGINVLDRDQGIDLRLVLPVVMVRDPYGWMQSMCKAHYDAAWNKRENRCPDLLDDNGVNSVGVNFEKQFYVAYDSLVHLWNDWNQEYVQAEFPRLMIRFEDQLFHGEKVMQLISNCTGIPLKKPYIYQWSESKLHGYSSNLISAISKYAKKQRMQLSWTKSDLEFAKAHLDPTLLRVFGYDSEANRPRVSLWSHLKVIRAWVG</sequence>
<dbReference type="Proteomes" id="UP000198406">
    <property type="component" value="Unassembled WGS sequence"/>
</dbReference>
<accession>A0A1Z5KU85</accession>
<keyword evidence="3" id="KW-1185">Reference proteome</keyword>
<dbReference type="Gene3D" id="3.40.50.300">
    <property type="entry name" value="P-loop containing nucleotide triphosphate hydrolases"/>
    <property type="match status" value="1"/>
</dbReference>
<name>A0A1Z5KU85_FISSO</name>
<dbReference type="SUPFAM" id="SSF52540">
    <property type="entry name" value="P-loop containing nucleoside triphosphate hydrolases"/>
    <property type="match status" value="1"/>
</dbReference>
<dbReference type="InterPro" id="IPR027417">
    <property type="entry name" value="P-loop_NTPase"/>
</dbReference>
<gene>
    <name evidence="2" type="ORF">FisN_36Hu043</name>
</gene>